<dbReference type="InterPro" id="IPR017853">
    <property type="entry name" value="GH"/>
</dbReference>
<dbReference type="SUPFAM" id="SSF51445">
    <property type="entry name" value="(Trans)glycosidases"/>
    <property type="match status" value="1"/>
</dbReference>
<evidence type="ECO:0000259" key="3">
    <source>
        <dbReference type="SMART" id="SM00642"/>
    </source>
</evidence>
<organism evidence="4 5">
    <name type="scientific">Stygiobacter electus</name>
    <dbReference type="NCBI Taxonomy" id="3032292"/>
    <lineage>
        <taxon>Bacteria</taxon>
        <taxon>Pseudomonadati</taxon>
        <taxon>Ignavibacteriota</taxon>
        <taxon>Ignavibacteria</taxon>
        <taxon>Ignavibacteriales</taxon>
        <taxon>Melioribacteraceae</taxon>
        <taxon>Stygiobacter</taxon>
    </lineage>
</organism>
<dbReference type="RefSeq" id="WP_321534884.1">
    <property type="nucleotide sequence ID" value="NZ_JARGDL010000003.1"/>
</dbReference>
<dbReference type="SUPFAM" id="SSF51011">
    <property type="entry name" value="Glycosyl hydrolase domain"/>
    <property type="match status" value="1"/>
</dbReference>
<evidence type="ECO:0000256" key="2">
    <source>
        <dbReference type="ARBA" id="ARBA00023295"/>
    </source>
</evidence>
<dbReference type="AlphaFoldDB" id="A0AAE3TD51"/>
<evidence type="ECO:0000256" key="1">
    <source>
        <dbReference type="ARBA" id="ARBA00022801"/>
    </source>
</evidence>
<dbReference type="SMART" id="SM00642">
    <property type="entry name" value="Aamy"/>
    <property type="match status" value="1"/>
</dbReference>
<dbReference type="GO" id="GO:0005975">
    <property type="term" value="P:carbohydrate metabolic process"/>
    <property type="evidence" value="ECO:0007669"/>
    <property type="project" value="InterPro"/>
</dbReference>
<name>A0AAE3TD51_9BACT</name>
<keyword evidence="5" id="KW-1185">Reference proteome</keyword>
<feature type="domain" description="Glycosyl hydrolase family 13 catalytic" evidence="3">
    <location>
        <begin position="35"/>
        <end position="517"/>
    </location>
</feature>
<reference evidence="4" key="1">
    <citation type="submission" date="2023-03" db="EMBL/GenBank/DDBJ databases">
        <title>Stygiobacter electus gen. nov., sp. nov., facultatively anaerobic thermotolerant bacterium of the class Ignavibacteria from a well of Yessentuki mineral water deposit.</title>
        <authorList>
            <person name="Podosokorskaya O.A."/>
            <person name="Elcheninov A.G."/>
            <person name="Petrova N.F."/>
            <person name="Zavarzina D.G."/>
            <person name="Kublanov I.V."/>
            <person name="Merkel A.Y."/>
        </authorList>
    </citation>
    <scope>NUCLEOTIDE SEQUENCE</scope>
    <source>
        <strain evidence="4">09-Me</strain>
    </source>
</reference>
<keyword evidence="2" id="KW-0326">Glycosidase</keyword>
<dbReference type="Gene3D" id="3.20.20.80">
    <property type="entry name" value="Glycosidases"/>
    <property type="match status" value="1"/>
</dbReference>
<protein>
    <submittedName>
        <fullName evidence="4">Glycoside hydrolase family 13 protein</fullName>
    </submittedName>
</protein>
<dbReference type="Pfam" id="PF00128">
    <property type="entry name" value="Alpha-amylase"/>
    <property type="match status" value="2"/>
</dbReference>
<evidence type="ECO:0000313" key="4">
    <source>
        <dbReference type="EMBL" id="MDF1611117.1"/>
    </source>
</evidence>
<dbReference type="Pfam" id="PF10438">
    <property type="entry name" value="Cyc-maltodext_C"/>
    <property type="match status" value="1"/>
</dbReference>
<evidence type="ECO:0000313" key="5">
    <source>
        <dbReference type="Proteomes" id="UP001221302"/>
    </source>
</evidence>
<dbReference type="PANTHER" id="PTHR10357:SF210">
    <property type="entry name" value="MALTODEXTRIN GLUCOSIDASE"/>
    <property type="match status" value="1"/>
</dbReference>
<dbReference type="CDD" id="cd11338">
    <property type="entry name" value="AmyAc_CMD"/>
    <property type="match status" value="1"/>
</dbReference>
<accession>A0AAE3TD51</accession>
<dbReference type="InterPro" id="IPR019492">
    <property type="entry name" value="Cyclo-malto-dextrinase_C"/>
</dbReference>
<dbReference type="Proteomes" id="UP001221302">
    <property type="component" value="Unassembled WGS sequence"/>
</dbReference>
<proteinExistence type="predicted"/>
<sequence>MKKLLLILLLINSTFYFQTKFNEPPAWAKEAVWYQIFPERFFNGDKSNDPHPIDMKSAWPFFVPDGWTITSWTWDWYKLQPYEKKLGKNFYDVVNIRRYGGDIQGIIDKLDYLQDLGITAIYLNPIFESPSLHKYDATMYHHIDNNFGPNPERDRKIWEEENPADPTTWEWTTADKLFLKLIDEVHKRGMKIIIDGVFNHMGLTSWAFQDVVKNQENSKFKNWFTIKRFDNPATPENEFDYEGWYGIKDLPEIREDENGIVEGPREYIHAIVKRWMDPNNDGNPNDGIDGWRLDVAEMVNHNFWKTFRQWVREINSNAYIVGEVWWQDWKNYKMFDASPWLKGDEFDAVMNYRFTRANKNFVLNKKEKDDVFAYIDSIKTMMKNYKDNYYVMMNLLGSHDTERLASVVVNPDYKYDHGANARDSRNYDVRKPNESERLKQKFVVALQMTQPGAPHIYNGDEAGMWGGDDPDDRKPNVWKEFKYDDETTHPFGLPRKVDKVKFDDNLFNFYKKMIKIRKENKALSLGSIDFFTNENQKNLIVYERIFNGEKLFIVGNNNTKKEKVNLKDFEIFKDYKLLKDLVTEKLFDIHKVKFNLTLDPFQLMILKNADK</sequence>
<dbReference type="EMBL" id="JARGDL010000003">
    <property type="protein sequence ID" value="MDF1611117.1"/>
    <property type="molecule type" value="Genomic_DNA"/>
</dbReference>
<dbReference type="InterPro" id="IPR013780">
    <property type="entry name" value="Glyco_hydro_b"/>
</dbReference>
<dbReference type="PANTHER" id="PTHR10357">
    <property type="entry name" value="ALPHA-AMYLASE FAMILY MEMBER"/>
    <property type="match status" value="1"/>
</dbReference>
<gene>
    <name evidence="4" type="ORF">P0M35_03075</name>
</gene>
<keyword evidence="1 4" id="KW-0378">Hydrolase</keyword>
<dbReference type="GO" id="GO:0016798">
    <property type="term" value="F:hydrolase activity, acting on glycosyl bonds"/>
    <property type="evidence" value="ECO:0007669"/>
    <property type="project" value="UniProtKB-KW"/>
</dbReference>
<dbReference type="InterPro" id="IPR006047">
    <property type="entry name" value="GH13_cat_dom"/>
</dbReference>
<comment type="caution">
    <text evidence="4">The sequence shown here is derived from an EMBL/GenBank/DDBJ whole genome shotgun (WGS) entry which is preliminary data.</text>
</comment>
<dbReference type="Gene3D" id="2.60.40.1180">
    <property type="entry name" value="Golgi alpha-mannosidase II"/>
    <property type="match status" value="1"/>
</dbReference>